<dbReference type="EMBL" id="JAGINT010000001">
    <property type="protein sequence ID" value="MBP2348929.1"/>
    <property type="molecule type" value="Genomic_DNA"/>
</dbReference>
<evidence type="ECO:0000313" key="7">
    <source>
        <dbReference type="Proteomes" id="UP000755585"/>
    </source>
</evidence>
<dbReference type="PROSITE" id="PS50987">
    <property type="entry name" value="HTH_ARSR_2"/>
    <property type="match status" value="1"/>
</dbReference>
<dbReference type="Gene3D" id="1.10.10.10">
    <property type="entry name" value="Winged helix-like DNA-binding domain superfamily/Winged helix DNA-binding domain"/>
    <property type="match status" value="1"/>
</dbReference>
<dbReference type="PANTHER" id="PTHR33154">
    <property type="entry name" value="TRANSCRIPTIONAL REGULATOR, ARSR FAMILY"/>
    <property type="match status" value="1"/>
</dbReference>
<protein>
    <submittedName>
        <fullName evidence="6">ArsR family transcriptional regulator</fullName>
    </submittedName>
</protein>
<dbReference type="SUPFAM" id="SSF46785">
    <property type="entry name" value="Winged helix' DNA-binding domain"/>
    <property type="match status" value="1"/>
</dbReference>
<evidence type="ECO:0000256" key="1">
    <source>
        <dbReference type="ARBA" id="ARBA00023015"/>
    </source>
</evidence>
<evidence type="ECO:0000313" key="5">
    <source>
        <dbReference type="EMBL" id="MBP2348929.1"/>
    </source>
</evidence>
<comment type="caution">
    <text evidence="6">The sequence shown here is derived from an EMBL/GenBank/DDBJ whole genome shotgun (WGS) entry which is preliminary data.</text>
</comment>
<dbReference type="InterPro" id="IPR011991">
    <property type="entry name" value="ArsR-like_HTH"/>
</dbReference>
<dbReference type="RefSeq" id="WP_245357378.1">
    <property type="nucleotide sequence ID" value="NZ_BAAAVU010000050.1"/>
</dbReference>
<dbReference type="Proteomes" id="UP000755585">
    <property type="component" value="Unassembled WGS sequence"/>
</dbReference>
<sequence>MGEIEAAGAAASFRALGDPVRLRLLSVIASCETDPLCVCELASGFTVTGPTISHHLKVLRQGGLIHSDRHGNRINYRADLIALNRLGALLTTCDEQHEGEAS</sequence>
<dbReference type="InterPro" id="IPR036390">
    <property type="entry name" value="WH_DNA-bd_sf"/>
</dbReference>
<name>A0ABS4V0Z0_9ACTN</name>
<evidence type="ECO:0000256" key="3">
    <source>
        <dbReference type="ARBA" id="ARBA00023163"/>
    </source>
</evidence>
<dbReference type="SMART" id="SM00418">
    <property type="entry name" value="HTH_ARSR"/>
    <property type="match status" value="1"/>
</dbReference>
<organism evidence="6 7">
    <name type="scientific">Kribbella aluminosa</name>
    <dbReference type="NCBI Taxonomy" id="416017"/>
    <lineage>
        <taxon>Bacteria</taxon>
        <taxon>Bacillati</taxon>
        <taxon>Actinomycetota</taxon>
        <taxon>Actinomycetes</taxon>
        <taxon>Propionibacteriales</taxon>
        <taxon>Kribbellaceae</taxon>
        <taxon>Kribbella</taxon>
    </lineage>
</organism>
<keyword evidence="3" id="KW-0804">Transcription</keyword>
<dbReference type="InterPro" id="IPR036388">
    <property type="entry name" value="WH-like_DNA-bd_sf"/>
</dbReference>
<evidence type="ECO:0000313" key="6">
    <source>
        <dbReference type="EMBL" id="MBP2357580.1"/>
    </source>
</evidence>
<keyword evidence="2" id="KW-0238">DNA-binding</keyword>
<keyword evidence="7" id="KW-1185">Reference proteome</keyword>
<evidence type="ECO:0000256" key="2">
    <source>
        <dbReference type="ARBA" id="ARBA00023125"/>
    </source>
</evidence>
<dbReference type="PANTHER" id="PTHR33154:SF18">
    <property type="entry name" value="ARSENICAL RESISTANCE OPERON REPRESSOR"/>
    <property type="match status" value="1"/>
</dbReference>
<proteinExistence type="predicted"/>
<dbReference type="EMBL" id="JAGINT010000002">
    <property type="protein sequence ID" value="MBP2357580.1"/>
    <property type="molecule type" value="Genomic_DNA"/>
</dbReference>
<keyword evidence="1" id="KW-0805">Transcription regulation</keyword>
<gene>
    <name evidence="5" type="ORF">JOF29_000012</name>
    <name evidence="6" type="ORF">JOF29_008690</name>
</gene>
<evidence type="ECO:0000259" key="4">
    <source>
        <dbReference type="PROSITE" id="PS50987"/>
    </source>
</evidence>
<dbReference type="PRINTS" id="PR00778">
    <property type="entry name" value="HTHARSR"/>
</dbReference>
<feature type="domain" description="HTH arsR-type" evidence="4">
    <location>
        <begin position="1"/>
        <end position="98"/>
    </location>
</feature>
<dbReference type="CDD" id="cd00090">
    <property type="entry name" value="HTH_ARSR"/>
    <property type="match status" value="1"/>
</dbReference>
<dbReference type="NCBIfam" id="NF033788">
    <property type="entry name" value="HTH_metalloreg"/>
    <property type="match status" value="1"/>
</dbReference>
<reference evidence="6 7" key="1">
    <citation type="submission" date="2021-03" db="EMBL/GenBank/DDBJ databases">
        <title>Sequencing the genomes of 1000 actinobacteria strains.</title>
        <authorList>
            <person name="Klenk H.-P."/>
        </authorList>
    </citation>
    <scope>NUCLEOTIDE SEQUENCE [LARGE SCALE GENOMIC DNA]</scope>
    <source>
        <strain evidence="6 7">DSM 18824</strain>
    </source>
</reference>
<accession>A0ABS4V0Z0</accession>
<dbReference type="Pfam" id="PF01022">
    <property type="entry name" value="HTH_5"/>
    <property type="match status" value="1"/>
</dbReference>
<dbReference type="InterPro" id="IPR051081">
    <property type="entry name" value="HTH_MetalResp_TranReg"/>
</dbReference>
<dbReference type="InterPro" id="IPR001845">
    <property type="entry name" value="HTH_ArsR_DNA-bd_dom"/>
</dbReference>